<protein>
    <submittedName>
        <fullName evidence="1">Uncharacterized protein</fullName>
    </submittedName>
</protein>
<accession>M1I8B0</accession>
<dbReference type="Proteomes" id="UP000011295">
    <property type="component" value="Segment"/>
</dbReference>
<evidence type="ECO:0000313" key="1">
    <source>
        <dbReference type="EMBL" id="AGE60612.1"/>
    </source>
</evidence>
<keyword evidence="2" id="KW-1185">Reference proteome</keyword>
<name>M1I8B0_9CAUD</name>
<dbReference type="EMBL" id="KC465901">
    <property type="protein sequence ID" value="AGE60612.1"/>
    <property type="molecule type" value="Genomic_DNA"/>
</dbReference>
<dbReference type="Pfam" id="PF24072">
    <property type="entry name" value="T7_gp14"/>
    <property type="match status" value="1"/>
</dbReference>
<evidence type="ECO:0000313" key="2">
    <source>
        <dbReference type="Proteomes" id="UP000011295"/>
    </source>
</evidence>
<organism evidence="1 2">
    <name type="scientific">Pelagibacter phage HTVC019P</name>
    <dbReference type="NCBI Taxonomy" id="1283079"/>
    <lineage>
        <taxon>Viruses</taxon>
        <taxon>Duplodnaviria</taxon>
        <taxon>Heunggongvirae</taxon>
        <taxon>Uroviricota</taxon>
        <taxon>Caudoviricetes</taxon>
        <taxon>Autographivirales</taxon>
        <taxon>Pelagivirus</taxon>
        <taxon>Pelagivirus HTVC019P</taxon>
    </lineage>
</organism>
<dbReference type="InterPro" id="IPR038996">
    <property type="entry name" value="Gp14"/>
</dbReference>
<dbReference type="RefSeq" id="YP_007517842.1">
    <property type="nucleotide sequence ID" value="NC_020483.1"/>
</dbReference>
<reference evidence="1 2" key="1">
    <citation type="journal article" date="2013" name="Nature">
        <title>Abundant SAR11 viruses in the ocean.</title>
        <authorList>
            <person name="Zhao Y."/>
            <person name="Temperton B."/>
            <person name="Thrash J.C."/>
            <person name="Schwalbach M.S."/>
            <person name="Vergin K.L."/>
            <person name="Landry Z.C."/>
            <person name="Ellisman M."/>
            <person name="Deerinck T."/>
            <person name="Sullivan M.B."/>
            <person name="Giovannoni S.J."/>
        </authorList>
    </citation>
    <scope>NUCLEOTIDE SEQUENCE [LARGE SCALE GENOMIC DNA]</scope>
</reference>
<dbReference type="GeneID" id="14697565"/>
<sequence length="167" mass="18683">MCDIQAALQVAGAVQSFRQKKADNKAIRRDQETTRSNADKAYLHDMVKIDQEKVNADREKALSEIRTKAKRDGEIAQKVNLGNANSTKIVQSLGALYDEDWIEITRGYDKDIQLFQTQQSEAFANQAKTYNSLKPPTEPSRTGLMLDVASAANSGYQRSQTNKEAKK</sequence>
<proteinExistence type="predicted"/>
<dbReference type="KEGG" id="vg:14697565"/>